<dbReference type="PANTHER" id="PTHR22847">
    <property type="entry name" value="WD40 REPEAT PROTEIN"/>
    <property type="match status" value="1"/>
</dbReference>
<keyword evidence="1 3" id="KW-0853">WD repeat</keyword>
<dbReference type="Gene3D" id="2.130.10.10">
    <property type="entry name" value="YVTN repeat-like/Quinoprotein amine dehydrogenase"/>
    <property type="match status" value="4"/>
</dbReference>
<keyword evidence="6" id="KW-1185">Reference proteome</keyword>
<evidence type="ECO:0000256" key="3">
    <source>
        <dbReference type="PROSITE-ProRule" id="PRU00221"/>
    </source>
</evidence>
<dbReference type="Pfam" id="PF00400">
    <property type="entry name" value="WD40"/>
    <property type="match status" value="4"/>
</dbReference>
<gene>
    <name evidence="5" type="ORF">ACFOX0_21460</name>
</gene>
<dbReference type="PROSITE" id="PS50082">
    <property type="entry name" value="WD_REPEATS_2"/>
    <property type="match status" value="2"/>
</dbReference>
<proteinExistence type="predicted"/>
<dbReference type="Proteomes" id="UP001595868">
    <property type="component" value="Unassembled WGS sequence"/>
</dbReference>
<dbReference type="SMART" id="SM00320">
    <property type="entry name" value="WD40"/>
    <property type="match status" value="12"/>
</dbReference>
<sequence length="674" mass="70062">MSTTTTVQPDFCRRQWARLRPRLPYRELAGHDDVRAVAAVPLPDGRTLLATGGDDRRVRLWDPTTGDPYGDPLRHRGKVTALAALPVPDGRVLLAVAAGRSVRLWDPGTGSAVGALLAGHADTVTAVGAVPLPDGTTLLATGGAAKDPTVRLWNPLDGSLVRELTGHRDGMSALLPWSTSDGRTLLVSVSRGWHGSMRWWDPATGGCLAEVGAVTHVATVPLPDGRSLLAAEGGGRVVDGRWHTVLRLHSPDTGQVHRELFDGPDNDAHALTALPLPDGRTLLAAATGRSVRLWDPATGERAGEFTAHRHLVMALTTVPAPDGRALLVSGAGQPTVRLWDLSDGVPQPSDDPAHPVAAMVFLPRPDGSVLLASAGERTGVHLWDADTGAPAGRLADGAGAVGTLAAVPLPDGRTLLAVGDEADHSVRLHDPTTGLLVARFTGHTVPVRSVATVPLPNGGTLVATGSPRDRDRDPVRLWDPLTGTQVGAPLHAAVGPVAALPMPDGRTLLAAPDQDGALRLWDPVARAVDGRALDARPEAGLVLVPVPSPDGRALLAGHSYWSVRLWDADARMPLGPALVERKLSVLALAALPGPDGSAMVVTGAVDGTVRFQDAGSGALRHLLPADEEPVLALAAHDGRLAVGRADGIAVYALSAPDGPTVSPPNGPVQENWKE</sequence>
<reference evidence="6" key="1">
    <citation type="journal article" date="2019" name="Int. J. Syst. Evol. Microbiol.">
        <title>The Global Catalogue of Microorganisms (GCM) 10K type strain sequencing project: providing services to taxonomists for standard genome sequencing and annotation.</title>
        <authorList>
            <consortium name="The Broad Institute Genomics Platform"/>
            <consortium name="The Broad Institute Genome Sequencing Center for Infectious Disease"/>
            <person name="Wu L."/>
            <person name="Ma J."/>
        </authorList>
    </citation>
    <scope>NUCLEOTIDE SEQUENCE [LARGE SCALE GENOMIC DNA]</scope>
    <source>
        <strain evidence="6">2902at01</strain>
    </source>
</reference>
<comment type="caution">
    <text evidence="5">The sequence shown here is derived from an EMBL/GenBank/DDBJ whole genome shotgun (WGS) entry which is preliminary data.</text>
</comment>
<feature type="repeat" description="WD" evidence="3">
    <location>
        <begin position="48"/>
        <end position="62"/>
    </location>
</feature>
<evidence type="ECO:0000256" key="4">
    <source>
        <dbReference type="SAM" id="MobiDB-lite"/>
    </source>
</evidence>
<dbReference type="CDD" id="cd00200">
    <property type="entry name" value="WD40"/>
    <property type="match status" value="1"/>
</dbReference>
<feature type="region of interest" description="Disordered" evidence="4">
    <location>
        <begin position="655"/>
        <end position="674"/>
    </location>
</feature>
<feature type="repeat" description="WD" evidence="3">
    <location>
        <begin position="305"/>
        <end position="349"/>
    </location>
</feature>
<dbReference type="InterPro" id="IPR001680">
    <property type="entry name" value="WD40_rpt"/>
</dbReference>
<evidence type="ECO:0000313" key="5">
    <source>
        <dbReference type="EMBL" id="MFC4108489.1"/>
    </source>
</evidence>
<name>A0ABV8KQZ7_9ACTN</name>
<dbReference type="InterPro" id="IPR015943">
    <property type="entry name" value="WD40/YVTN_repeat-like_dom_sf"/>
</dbReference>
<evidence type="ECO:0000256" key="2">
    <source>
        <dbReference type="ARBA" id="ARBA00022737"/>
    </source>
</evidence>
<evidence type="ECO:0000256" key="1">
    <source>
        <dbReference type="ARBA" id="ARBA00022574"/>
    </source>
</evidence>
<evidence type="ECO:0000313" key="6">
    <source>
        <dbReference type="Proteomes" id="UP001595868"/>
    </source>
</evidence>
<dbReference type="SUPFAM" id="SSF50998">
    <property type="entry name" value="Quinoprotein alcohol dehydrogenase-like"/>
    <property type="match status" value="1"/>
</dbReference>
<dbReference type="SUPFAM" id="SSF50978">
    <property type="entry name" value="WD40 repeat-like"/>
    <property type="match status" value="1"/>
</dbReference>
<dbReference type="EMBL" id="JBHSBN010000016">
    <property type="protein sequence ID" value="MFC4108489.1"/>
    <property type="molecule type" value="Genomic_DNA"/>
</dbReference>
<protein>
    <submittedName>
        <fullName evidence="5">WD40 repeat domain-containing protein</fullName>
    </submittedName>
</protein>
<dbReference type="RefSeq" id="WP_377548827.1">
    <property type="nucleotide sequence ID" value="NZ_JBHSBN010000016.1"/>
</dbReference>
<keyword evidence="2" id="KW-0677">Repeat</keyword>
<organism evidence="5 6">
    <name type="scientific">Micromonospora zhanjiangensis</name>
    <dbReference type="NCBI Taxonomy" id="1522057"/>
    <lineage>
        <taxon>Bacteria</taxon>
        <taxon>Bacillati</taxon>
        <taxon>Actinomycetota</taxon>
        <taxon>Actinomycetes</taxon>
        <taxon>Micromonosporales</taxon>
        <taxon>Micromonosporaceae</taxon>
        <taxon>Micromonospora</taxon>
    </lineage>
</organism>
<accession>A0ABV8KQZ7</accession>
<dbReference type="InterPro" id="IPR011047">
    <property type="entry name" value="Quinoprotein_ADH-like_sf"/>
</dbReference>
<dbReference type="InterPro" id="IPR036322">
    <property type="entry name" value="WD40_repeat_dom_sf"/>
</dbReference>
<dbReference type="PANTHER" id="PTHR22847:SF637">
    <property type="entry name" value="WD REPEAT DOMAIN 5B"/>
    <property type="match status" value="1"/>
</dbReference>